<sequence length="196" mass="21528">MPYPPEPWHLRGRMHVSLWLVPAAELPPHPQGLTAPPLTIAGRVPVGTAWVSYEPGGVLTYRELLAARLVRERGRPRATITEIWVDSEASRDGGRELWGIPKDLAGLTIDPPELSATGIARALLRAGPRLPGRWPVGLRVLQMLHGHPRTTGVRGSAALRLGRITWADAPKIGYLAGRRPLFSITLDDFDVRFGSR</sequence>
<dbReference type="RefSeq" id="WP_306832121.1">
    <property type="nucleotide sequence ID" value="NZ_JAUSRA010000001.1"/>
</dbReference>
<comment type="caution">
    <text evidence="1">The sequence shown here is derived from an EMBL/GenBank/DDBJ whole genome shotgun (WGS) entry which is preliminary data.</text>
</comment>
<accession>A0ABT9MXF0</accession>
<gene>
    <name evidence="1" type="ORF">J2S43_004445</name>
</gene>
<reference evidence="1 2" key="1">
    <citation type="submission" date="2023-07" db="EMBL/GenBank/DDBJ databases">
        <title>Sequencing the genomes of 1000 actinobacteria strains.</title>
        <authorList>
            <person name="Klenk H.-P."/>
        </authorList>
    </citation>
    <scope>NUCLEOTIDE SEQUENCE [LARGE SCALE GENOMIC DNA]</scope>
    <source>
        <strain evidence="1 2">DSM 44710</strain>
    </source>
</reference>
<name>A0ABT9MXF0_9ACTN</name>
<dbReference type="EMBL" id="JAUSRA010000001">
    <property type="protein sequence ID" value="MDP9795933.1"/>
    <property type="molecule type" value="Genomic_DNA"/>
</dbReference>
<evidence type="ECO:0000313" key="1">
    <source>
        <dbReference type="EMBL" id="MDP9795933.1"/>
    </source>
</evidence>
<keyword evidence="2" id="KW-1185">Reference proteome</keyword>
<protein>
    <recommendedName>
        <fullName evidence="3">Acetoacetate decarboxylase</fullName>
    </recommendedName>
</protein>
<dbReference type="Pfam" id="PF06314">
    <property type="entry name" value="ADC"/>
    <property type="match status" value="1"/>
</dbReference>
<dbReference type="Proteomes" id="UP001240984">
    <property type="component" value="Unassembled WGS sequence"/>
</dbReference>
<dbReference type="InterPro" id="IPR023375">
    <property type="entry name" value="ADC_dom_sf"/>
</dbReference>
<dbReference type="InterPro" id="IPR010451">
    <property type="entry name" value="Acetoacetate_decarboxylase"/>
</dbReference>
<dbReference type="Gene3D" id="2.40.400.10">
    <property type="entry name" value="Acetoacetate decarboxylase-like"/>
    <property type="match status" value="1"/>
</dbReference>
<evidence type="ECO:0008006" key="3">
    <source>
        <dbReference type="Google" id="ProtNLM"/>
    </source>
</evidence>
<evidence type="ECO:0000313" key="2">
    <source>
        <dbReference type="Proteomes" id="UP001240984"/>
    </source>
</evidence>
<organism evidence="1 2">
    <name type="scientific">Catenuloplanes nepalensis</name>
    <dbReference type="NCBI Taxonomy" id="587533"/>
    <lineage>
        <taxon>Bacteria</taxon>
        <taxon>Bacillati</taxon>
        <taxon>Actinomycetota</taxon>
        <taxon>Actinomycetes</taxon>
        <taxon>Micromonosporales</taxon>
        <taxon>Micromonosporaceae</taxon>
        <taxon>Catenuloplanes</taxon>
    </lineage>
</organism>
<proteinExistence type="predicted"/>
<dbReference type="SUPFAM" id="SSF160104">
    <property type="entry name" value="Acetoacetate decarboxylase-like"/>
    <property type="match status" value="1"/>
</dbReference>